<dbReference type="Pfam" id="PF01869">
    <property type="entry name" value="BcrAD_BadFG"/>
    <property type="match status" value="1"/>
</dbReference>
<evidence type="ECO:0000259" key="1">
    <source>
        <dbReference type="Pfam" id="PF01869"/>
    </source>
</evidence>
<accession>A0A4R5AE59</accession>
<evidence type="ECO:0000313" key="2">
    <source>
        <dbReference type="EMBL" id="TDD68172.1"/>
    </source>
</evidence>
<dbReference type="SUPFAM" id="SSF53067">
    <property type="entry name" value="Actin-like ATPase domain"/>
    <property type="match status" value="2"/>
</dbReference>
<dbReference type="InterPro" id="IPR002731">
    <property type="entry name" value="ATPase_BadF"/>
</dbReference>
<dbReference type="OrthoDB" id="8701357at2"/>
<comment type="caution">
    <text evidence="2">The sequence shown here is derived from an EMBL/GenBank/DDBJ whole genome shotgun (WGS) entry which is preliminary data.</text>
</comment>
<dbReference type="RefSeq" id="WP_132104223.1">
    <property type="nucleotide sequence ID" value="NZ_SMLB01000022.1"/>
</dbReference>
<feature type="domain" description="ATPase BadF/BadG/BcrA/BcrD type" evidence="1">
    <location>
        <begin position="8"/>
        <end position="273"/>
    </location>
</feature>
<sequence length="316" mass="31717">MTDTFISIDGGKSALRLLVATGDRRQTGSGTGMSYRPGEDGVERIVGAVRTAAAGVELPDRVAGVIAGLTGVPGDPGPRRELARRLGEVLGGPALVAEDVHLAHAGALNGPGTVLCIGTGTNVLAMGAGGTYSTVDGWGPALGDRGSGYAIGLAGLRAATAALDGVGPGTALTEPFPDAVGGTDLAGLQRFYRDPGQVARIAGFAPVVVEAAAHDAVALAICDAAVADLVALATAAVARQPDAGRRVSWSGRLLDSSALLRRRLDDGLRERGLELVEPAGSPLDGGLTLLRGAAPYMRVLARLREQGHAGETGSGG</sequence>
<gene>
    <name evidence="2" type="ORF">E1262_16395</name>
</gene>
<dbReference type="PANTHER" id="PTHR43190">
    <property type="entry name" value="N-ACETYL-D-GLUCOSAMINE KINASE"/>
    <property type="match status" value="1"/>
</dbReference>
<dbReference type="PANTHER" id="PTHR43190:SF3">
    <property type="entry name" value="N-ACETYL-D-GLUCOSAMINE KINASE"/>
    <property type="match status" value="1"/>
</dbReference>
<dbReference type="Proteomes" id="UP000295217">
    <property type="component" value="Unassembled WGS sequence"/>
</dbReference>
<dbReference type="Gene3D" id="3.30.420.40">
    <property type="match status" value="2"/>
</dbReference>
<dbReference type="InterPro" id="IPR043129">
    <property type="entry name" value="ATPase_NBD"/>
</dbReference>
<proteinExistence type="predicted"/>
<dbReference type="InterPro" id="IPR052519">
    <property type="entry name" value="Euk-type_GlcNAc_Kinase"/>
</dbReference>
<protein>
    <submittedName>
        <fullName evidence="2">ATPase</fullName>
    </submittedName>
</protein>
<keyword evidence="3" id="KW-1185">Reference proteome</keyword>
<name>A0A4R5AE59_9ACTN</name>
<reference evidence="2 3" key="1">
    <citation type="submission" date="2019-02" db="EMBL/GenBank/DDBJ databases">
        <title>Draft genome sequences of novel Actinobacteria.</title>
        <authorList>
            <person name="Sahin N."/>
            <person name="Ay H."/>
            <person name="Saygin H."/>
        </authorList>
    </citation>
    <scope>NUCLEOTIDE SEQUENCE [LARGE SCALE GENOMIC DNA]</scope>
    <source>
        <strain evidence="2 3">8K307</strain>
    </source>
</reference>
<organism evidence="2 3">
    <name type="scientific">Jiangella aurantiaca</name>
    <dbReference type="NCBI Taxonomy" id="2530373"/>
    <lineage>
        <taxon>Bacteria</taxon>
        <taxon>Bacillati</taxon>
        <taxon>Actinomycetota</taxon>
        <taxon>Actinomycetes</taxon>
        <taxon>Jiangellales</taxon>
        <taxon>Jiangellaceae</taxon>
        <taxon>Jiangella</taxon>
    </lineage>
</organism>
<dbReference type="EMBL" id="SMLB01000022">
    <property type="protein sequence ID" value="TDD68172.1"/>
    <property type="molecule type" value="Genomic_DNA"/>
</dbReference>
<evidence type="ECO:0000313" key="3">
    <source>
        <dbReference type="Proteomes" id="UP000295217"/>
    </source>
</evidence>
<dbReference type="AlphaFoldDB" id="A0A4R5AE59"/>